<organism evidence="2 3">
    <name type="scientific">Corynebacterium striatum</name>
    <dbReference type="NCBI Taxonomy" id="43770"/>
    <lineage>
        <taxon>Bacteria</taxon>
        <taxon>Bacillati</taxon>
        <taxon>Actinomycetota</taxon>
        <taxon>Actinomycetes</taxon>
        <taxon>Mycobacteriales</taxon>
        <taxon>Corynebacteriaceae</taxon>
        <taxon>Corynebacterium</taxon>
    </lineage>
</organism>
<accession>A0AAQ1Z7G4</accession>
<dbReference type="RefSeq" id="WP_005529304.1">
    <property type="nucleotide sequence ID" value="NZ_BJLD01000002.1"/>
</dbReference>
<feature type="transmembrane region" description="Helical" evidence="1">
    <location>
        <begin position="217"/>
        <end position="235"/>
    </location>
</feature>
<dbReference type="Proteomes" id="UP000315234">
    <property type="component" value="Unassembled WGS sequence"/>
</dbReference>
<dbReference type="EMBL" id="BJLD01000002">
    <property type="protein sequence ID" value="GEA43699.1"/>
    <property type="molecule type" value="Genomic_DNA"/>
</dbReference>
<feature type="transmembrane region" description="Helical" evidence="1">
    <location>
        <begin position="111"/>
        <end position="130"/>
    </location>
</feature>
<dbReference type="PANTHER" id="PTHR37308:SF1">
    <property type="entry name" value="POLYPRENYL-PHOSPHATE TRANSPORTER"/>
    <property type="match status" value="1"/>
</dbReference>
<feature type="transmembrane region" description="Helical" evidence="1">
    <location>
        <begin position="12"/>
        <end position="34"/>
    </location>
</feature>
<dbReference type="Pfam" id="PF04018">
    <property type="entry name" value="VCA0040-like"/>
    <property type="match status" value="1"/>
</dbReference>
<dbReference type="AlphaFoldDB" id="A0AAQ1Z7G4"/>
<name>A0AAQ1Z7G4_CORST</name>
<sequence length="278" mass="29505">MQFVLNAIRGALIGSAELVPGISGGTVALIVGIYERALHNANFLISGRLKKVEWAFLASVAVGMFAAVFGFSTILHNFVENQVSVSNALFLGMVAVSIFVPLTMIDRDERFKFSSIVAFIISAAAIFFVTGFTSDPVENPSLIVVFFAAMVAVCALVLPGVSGSLILLTMGLYQPIIGAVSDREMGTIAVFALGALCGLAAFVKVLNYLLDNHRGPTLAAMAGFMLGSLRALWPWGADQDASSGLIVVMLILGAIIVSIFIFIDARKAKNYHVPEKQG</sequence>
<feature type="transmembrane region" description="Helical" evidence="1">
    <location>
        <begin position="188"/>
        <end position="210"/>
    </location>
</feature>
<evidence type="ECO:0000313" key="2">
    <source>
        <dbReference type="EMBL" id="GEA43699.1"/>
    </source>
</evidence>
<gene>
    <name evidence="2" type="ORF">Cst04h_18690</name>
</gene>
<dbReference type="InterPro" id="IPR007163">
    <property type="entry name" value="VCA0040-like"/>
</dbReference>
<dbReference type="PANTHER" id="PTHR37308">
    <property type="entry name" value="INTEGRAL MEMBRANE PROTEIN"/>
    <property type="match status" value="1"/>
</dbReference>
<keyword evidence="1" id="KW-0812">Transmembrane</keyword>
<keyword evidence="1" id="KW-1133">Transmembrane helix</keyword>
<feature type="transmembrane region" description="Helical" evidence="1">
    <location>
        <begin position="87"/>
        <end position="105"/>
    </location>
</feature>
<reference evidence="2 3" key="1">
    <citation type="submission" date="2019-06" db="EMBL/GenBank/DDBJ databases">
        <title>Draft genome sequence of Corynebacterium striatum NBRC 15291.</title>
        <authorList>
            <person name="Miura T."/>
            <person name="Furukawa M."/>
            <person name="Shimamura M."/>
            <person name="Ohyama Y."/>
            <person name="Yamazoe A."/>
            <person name="Kawasaki H."/>
        </authorList>
    </citation>
    <scope>NUCLEOTIDE SEQUENCE [LARGE SCALE GENOMIC DNA]</scope>
    <source>
        <strain evidence="2 3">NBRC 15291</strain>
    </source>
</reference>
<evidence type="ECO:0000256" key="1">
    <source>
        <dbReference type="SAM" id="Phobius"/>
    </source>
</evidence>
<keyword evidence="1" id="KW-0472">Membrane</keyword>
<comment type="caution">
    <text evidence="2">The sequence shown here is derived from an EMBL/GenBank/DDBJ whole genome shotgun (WGS) entry which is preliminary data.</text>
</comment>
<feature type="transmembrane region" description="Helical" evidence="1">
    <location>
        <begin position="241"/>
        <end position="263"/>
    </location>
</feature>
<proteinExistence type="predicted"/>
<feature type="transmembrane region" description="Helical" evidence="1">
    <location>
        <begin position="54"/>
        <end position="75"/>
    </location>
</feature>
<feature type="transmembrane region" description="Helical" evidence="1">
    <location>
        <begin position="142"/>
        <end position="168"/>
    </location>
</feature>
<evidence type="ECO:0000313" key="3">
    <source>
        <dbReference type="Proteomes" id="UP000315234"/>
    </source>
</evidence>
<protein>
    <submittedName>
        <fullName evidence="2">DUF368 domain-containing protein</fullName>
    </submittedName>
</protein>